<dbReference type="InterPro" id="IPR007165">
    <property type="entry name" value="Phage_holin_4_2"/>
</dbReference>
<dbReference type="Pfam" id="PF04020">
    <property type="entry name" value="Phage_holin_4_2"/>
    <property type="match status" value="1"/>
</dbReference>
<dbReference type="EMBL" id="PKKJ01000004">
    <property type="protein sequence ID" value="PKY66279.1"/>
    <property type="molecule type" value="Genomic_DNA"/>
</dbReference>
<dbReference type="Proteomes" id="UP000234545">
    <property type="component" value="Unassembled WGS sequence"/>
</dbReference>
<comment type="caution">
    <text evidence="2">The sequence shown here is derived from an EMBL/GenBank/DDBJ whole genome shotgun (WGS) entry which is preliminary data.</text>
</comment>
<protein>
    <recommendedName>
        <fullName evidence="4">Phage holin family protein</fullName>
    </recommendedName>
</protein>
<keyword evidence="1" id="KW-1133">Transmembrane helix</keyword>
<keyword evidence="1" id="KW-0472">Membrane</keyword>
<gene>
    <name evidence="2" type="ORF">CYJ25_04700</name>
</gene>
<keyword evidence="1" id="KW-0812">Transmembrane</keyword>
<evidence type="ECO:0000256" key="1">
    <source>
        <dbReference type="SAM" id="Phobius"/>
    </source>
</evidence>
<dbReference type="OrthoDB" id="9810847at2"/>
<accession>A0A2I1I596</accession>
<evidence type="ECO:0008006" key="4">
    <source>
        <dbReference type="Google" id="ProtNLM"/>
    </source>
</evidence>
<evidence type="ECO:0000313" key="2">
    <source>
        <dbReference type="EMBL" id="PKY66279.1"/>
    </source>
</evidence>
<feature type="transmembrane region" description="Helical" evidence="1">
    <location>
        <begin position="65"/>
        <end position="88"/>
    </location>
</feature>
<sequence>MEFILRLIATMAGIWAATLIVPSINFTDGTSLASTLIALAVIALVFTLVNSLIKPLVKVLAFPLYILTFGLFAIVTDALLFMLTGALSTSVGIPFETGGFWASFFGAVITAIVSSLVAGLIGAKKDK</sequence>
<dbReference type="RefSeq" id="WP_101628044.1">
    <property type="nucleotide sequence ID" value="NZ_JBCOMK010000016.1"/>
</dbReference>
<feature type="transmembrane region" description="Helical" evidence="1">
    <location>
        <begin position="7"/>
        <end position="26"/>
    </location>
</feature>
<proteinExistence type="predicted"/>
<feature type="transmembrane region" description="Helical" evidence="1">
    <location>
        <begin position="32"/>
        <end position="53"/>
    </location>
</feature>
<evidence type="ECO:0000313" key="3">
    <source>
        <dbReference type="Proteomes" id="UP000234545"/>
    </source>
</evidence>
<organism evidence="2 3">
    <name type="scientific">Schaalia turicensis</name>
    <dbReference type="NCBI Taxonomy" id="131111"/>
    <lineage>
        <taxon>Bacteria</taxon>
        <taxon>Bacillati</taxon>
        <taxon>Actinomycetota</taxon>
        <taxon>Actinomycetes</taxon>
        <taxon>Actinomycetales</taxon>
        <taxon>Actinomycetaceae</taxon>
        <taxon>Schaalia</taxon>
    </lineage>
</organism>
<name>A0A2I1I596_9ACTO</name>
<feature type="transmembrane region" description="Helical" evidence="1">
    <location>
        <begin position="100"/>
        <end position="123"/>
    </location>
</feature>
<dbReference type="PANTHER" id="PTHR37309:SF1">
    <property type="entry name" value="SLR0284 PROTEIN"/>
    <property type="match status" value="1"/>
</dbReference>
<reference evidence="2 3" key="1">
    <citation type="submission" date="2017-12" db="EMBL/GenBank/DDBJ databases">
        <title>Phylogenetic diversity of female urinary microbiome.</title>
        <authorList>
            <person name="Thomas-White K."/>
            <person name="Wolfe A.J."/>
        </authorList>
    </citation>
    <scope>NUCLEOTIDE SEQUENCE [LARGE SCALE GENOMIC DNA]</scope>
    <source>
        <strain evidence="2 3">UMB0250</strain>
    </source>
</reference>
<dbReference type="PANTHER" id="PTHR37309">
    <property type="entry name" value="SLR0284 PROTEIN"/>
    <property type="match status" value="1"/>
</dbReference>
<dbReference type="AlphaFoldDB" id="A0A2I1I596"/>